<feature type="region of interest" description="Disordered" evidence="1">
    <location>
        <begin position="197"/>
        <end position="253"/>
    </location>
</feature>
<comment type="caution">
    <text evidence="2">The sequence shown here is derived from an EMBL/GenBank/DDBJ whole genome shotgun (WGS) entry which is preliminary data.</text>
</comment>
<evidence type="ECO:0000313" key="2">
    <source>
        <dbReference type="EMBL" id="MCL3788409.1"/>
    </source>
</evidence>
<reference evidence="2 3" key="1">
    <citation type="submission" date="2019-03" db="EMBL/GenBank/DDBJ databases">
        <authorList>
            <person name="Molinero N."/>
            <person name="Sanchez B."/>
            <person name="Walker A."/>
            <person name="Duncan S."/>
            <person name="Delgado S."/>
            <person name="Margolles A."/>
        </authorList>
    </citation>
    <scope>NUCLEOTIDE SEQUENCE [LARGE SCALE GENOMIC DNA]</scope>
    <source>
        <strain evidence="2 3">IPLA60002</strain>
    </source>
</reference>
<evidence type="ECO:0000256" key="1">
    <source>
        <dbReference type="SAM" id="MobiDB-lite"/>
    </source>
</evidence>
<keyword evidence="3" id="KW-1185">Reference proteome</keyword>
<evidence type="ECO:0000313" key="3">
    <source>
        <dbReference type="Proteomes" id="UP001056693"/>
    </source>
</evidence>
<sequence length="259" mass="29633">MKKSTKKVVIIICCVLAVALIAGGTVVGVNVYNKNVKEQQIEQILSDIKGKYDTFVNESDRDKRIIIIKNLENDLTDYLKNNEPVEKIKEEYQSDLEQMKSYFVTYYEKVISDNTLNEVEKITDKTKLKACKDKLTTLLDKLNSEKDAVLSSEKFEELKTKIQDLIDKYSARIDAIEQAEKEAKDKLEQEAQTIIDEGKEEIEEVIEPENNSYTEESNTAAESTDTDSNYDSSDDDSDTPNDLVPITPFEIPDDYIYTY</sequence>
<organism evidence="2 3">
    <name type="scientific">Ruminococcus bromii</name>
    <dbReference type="NCBI Taxonomy" id="40518"/>
    <lineage>
        <taxon>Bacteria</taxon>
        <taxon>Bacillati</taxon>
        <taxon>Bacillota</taxon>
        <taxon>Clostridia</taxon>
        <taxon>Eubacteriales</taxon>
        <taxon>Oscillospiraceae</taxon>
        <taxon>Ruminococcus</taxon>
    </lineage>
</organism>
<name>A0ABT0NLH7_9FIRM</name>
<protein>
    <submittedName>
        <fullName evidence="2">Uncharacterized protein</fullName>
    </submittedName>
</protein>
<gene>
    <name evidence="2" type="ORF">E2N93_10505</name>
</gene>
<dbReference type="Proteomes" id="UP001056693">
    <property type="component" value="Unassembled WGS sequence"/>
</dbReference>
<feature type="compositionally biased region" description="Acidic residues" evidence="1">
    <location>
        <begin position="198"/>
        <end position="207"/>
    </location>
</feature>
<accession>A0ABT0NLH7</accession>
<proteinExistence type="predicted"/>
<feature type="compositionally biased region" description="Polar residues" evidence="1">
    <location>
        <begin position="210"/>
        <end position="222"/>
    </location>
</feature>
<dbReference type="EMBL" id="SNUZ01000014">
    <property type="protein sequence ID" value="MCL3788409.1"/>
    <property type="molecule type" value="Genomic_DNA"/>
</dbReference>
<dbReference type="RefSeq" id="WP_195411408.1">
    <property type="nucleotide sequence ID" value="NZ_SNUZ01000014.1"/>
</dbReference>